<dbReference type="InterPro" id="IPR018062">
    <property type="entry name" value="HTH_AraC-typ_CS"/>
</dbReference>
<feature type="transmembrane region" description="Helical" evidence="9">
    <location>
        <begin position="38"/>
        <end position="71"/>
    </location>
</feature>
<dbReference type="Proteomes" id="UP000318733">
    <property type="component" value="Unassembled WGS sequence"/>
</dbReference>
<feature type="transmembrane region" description="Helical" evidence="9">
    <location>
        <begin position="680"/>
        <end position="706"/>
    </location>
</feature>
<dbReference type="SUPFAM" id="SSF46689">
    <property type="entry name" value="Homeodomain-like"/>
    <property type="match status" value="1"/>
</dbReference>
<dbReference type="GO" id="GO:0003700">
    <property type="term" value="F:DNA-binding transcription factor activity"/>
    <property type="evidence" value="ECO:0007669"/>
    <property type="project" value="InterPro"/>
</dbReference>
<dbReference type="RefSeq" id="WP_144248729.1">
    <property type="nucleotide sequence ID" value="NZ_VLPK01000002.1"/>
</dbReference>
<keyword evidence="12" id="KW-1185">Reference proteome</keyword>
<feature type="domain" description="HTH araC/xylS-type" evidence="10">
    <location>
        <begin position="205"/>
        <end position="306"/>
    </location>
</feature>
<dbReference type="PANTHER" id="PTHR30572">
    <property type="entry name" value="MEMBRANE COMPONENT OF TRANSPORTER-RELATED"/>
    <property type="match status" value="1"/>
</dbReference>
<evidence type="ECO:0000256" key="2">
    <source>
        <dbReference type="ARBA" id="ARBA00022475"/>
    </source>
</evidence>
<feature type="transmembrane region" description="Helical" evidence="9">
    <location>
        <begin position="1020"/>
        <end position="1044"/>
    </location>
</feature>
<feature type="transmembrane region" description="Helical" evidence="9">
    <location>
        <begin position="91"/>
        <end position="115"/>
    </location>
</feature>
<feature type="transmembrane region" description="Helical" evidence="9">
    <location>
        <begin position="726"/>
        <end position="750"/>
    </location>
</feature>
<feature type="transmembrane region" description="Helical" evidence="9">
    <location>
        <begin position="633"/>
        <end position="655"/>
    </location>
</feature>
<evidence type="ECO:0000256" key="3">
    <source>
        <dbReference type="ARBA" id="ARBA00022692"/>
    </source>
</evidence>
<dbReference type="PROSITE" id="PS00041">
    <property type="entry name" value="HTH_ARAC_FAMILY_1"/>
    <property type="match status" value="1"/>
</dbReference>
<keyword evidence="7 9" id="KW-0472">Membrane</keyword>
<evidence type="ECO:0000256" key="4">
    <source>
        <dbReference type="ARBA" id="ARBA00022989"/>
    </source>
</evidence>
<accession>A0A556MLG6</accession>
<keyword evidence="5" id="KW-0805">Transcription regulation</keyword>
<evidence type="ECO:0000256" key="9">
    <source>
        <dbReference type="SAM" id="Phobius"/>
    </source>
</evidence>
<dbReference type="InterPro" id="IPR025857">
    <property type="entry name" value="MacB_PCD"/>
</dbReference>
<feature type="transmembrane region" description="Helical" evidence="9">
    <location>
        <begin position="357"/>
        <end position="377"/>
    </location>
</feature>
<feature type="transmembrane region" description="Helical" evidence="9">
    <location>
        <begin position="771"/>
        <end position="795"/>
    </location>
</feature>
<feature type="transmembrane region" description="Helical" evidence="9">
    <location>
        <begin position="12"/>
        <end position="32"/>
    </location>
</feature>
<comment type="subcellular location">
    <subcellularLocation>
        <location evidence="1">Cell membrane</location>
        <topology evidence="1">Multi-pass membrane protein</topology>
    </subcellularLocation>
</comment>
<evidence type="ECO:0000313" key="12">
    <source>
        <dbReference type="Proteomes" id="UP000318733"/>
    </source>
</evidence>
<dbReference type="OrthoDB" id="1451596at2"/>
<dbReference type="InterPro" id="IPR018060">
    <property type="entry name" value="HTH_AraC"/>
</dbReference>
<dbReference type="Gene3D" id="1.10.10.60">
    <property type="entry name" value="Homeodomain-like"/>
    <property type="match status" value="2"/>
</dbReference>
<dbReference type="GO" id="GO:0005886">
    <property type="term" value="C:plasma membrane"/>
    <property type="evidence" value="ECO:0007669"/>
    <property type="project" value="UniProtKB-SubCell"/>
</dbReference>
<keyword evidence="6" id="KW-0238">DNA-binding</keyword>
<dbReference type="PANTHER" id="PTHR30572:SF18">
    <property type="entry name" value="ABC-TYPE MACROLIDE FAMILY EXPORT SYSTEM PERMEASE COMPONENT 2"/>
    <property type="match status" value="1"/>
</dbReference>
<dbReference type="Pfam" id="PF12833">
    <property type="entry name" value="HTH_18"/>
    <property type="match status" value="1"/>
</dbReference>
<sequence length="1143" mass="128133">MKFNFSHINLYDLASLGTLFTGVTIALLLGFAKRPGRVANLFLSLALVVVVLQAAGITSLLLPALGLLLYFYVRQLTLPDRQFKRNDLLHFCILPAGCWLPTWVVLCSVIVYLYLSQRLIQDFYSRLCPVLMDKPRFAFRRLERTLYLLCLMCGLSILNIVFFFAIAIALIVMAAEALLKPADSTGIGIPANDTSDERIRARRLKEAVAAARLYEDAELTLATLAVKLAIHPHELSRIINVGLKKNFSDFINEFRVREVARKMKDPAYDNLTLLGIAYESGFNSKTTFNRVFREITGKTPLEYKSGTNKQVPIHKLAPQAGIRPVILRQEMPKRKFMIRNYLKIAYRQLLKQKMYGVVKIGGFAFGIAACLLIGLYIHNEMSFDRSYPGADRIFRVVGDGKMSRGLAWPAPMSRAIQQDFPEVEFAGRMRPLNSYLGHAELRRAEEPQNSYEQGILYIDQSFFSAFQLPMVYGDGATALKDPQTMVISKSMADKYYRGKNPVGHVMYVDNDQSHPYRIGGVMADIPENSHLHPFNFFITLSGMEFGAGEQNSWRWFNYVQYIKLKAGTNVAAFEQKLNTDLRKNYWIPEFRKGGSKDAVSEAASFHVYLQSVPDINLHSGEFQDGLTNGDIRFVWLFGAIALFILIIACINFINLSTAKSANRAKEVGLRKVVGSYRSSLIAQFLTESLIYSFISFILGIVVAWLLLPYFNSISARSLSMPWLEWWFVPVILFSTLVVGTLAGLYPAFYLSGFRPGQVLKGAISTGSKSPMLRNGLVVFQFAASIILIISTVVIYNQMHFILNRKAGFEKDQVMVLQGTNTLGDQNIRNFKTELTKIAVVKSASISDYLPVNGTLRNGNAFFKEGHEKIDPAVLGQMWQVDDTYLQTLGIKLVEGRNFSYAMADDTAGRSIIINQNMVKALGLKKPIGARIYDDGIFTVIGVVQDFNFESMRGEISPMVLHFSLSTSMMTVKLRGGDIQNAITNVSALWKKYSPNQPIRYTFLDEEFANMYADVTRTGKIFTSFAVLAIIIACLGLFALSAFLAEQRSKEIGIRKVLGASVQGITALLSIDFIKLVLLAILIASPIAWWAMHKWLQDFAYRVTISWWMFAIAGFGAIFIALITVSFQSVKAALANPVKSLRSE</sequence>
<dbReference type="PROSITE" id="PS01124">
    <property type="entry name" value="HTH_ARAC_FAMILY_2"/>
    <property type="match status" value="1"/>
</dbReference>
<protein>
    <submittedName>
        <fullName evidence="11">FtsX-like permease family protein</fullName>
    </submittedName>
</protein>
<evidence type="ECO:0000256" key="6">
    <source>
        <dbReference type="ARBA" id="ARBA00023125"/>
    </source>
</evidence>
<proteinExistence type="predicted"/>
<dbReference type="InterPro" id="IPR003838">
    <property type="entry name" value="ABC3_permease_C"/>
</dbReference>
<keyword evidence="2" id="KW-1003">Cell membrane</keyword>
<feature type="transmembrane region" description="Helical" evidence="9">
    <location>
        <begin position="1104"/>
        <end position="1126"/>
    </location>
</feature>
<name>A0A556MLG6_9SPHI</name>
<dbReference type="SMART" id="SM00342">
    <property type="entry name" value="HTH_ARAC"/>
    <property type="match status" value="1"/>
</dbReference>
<dbReference type="Pfam" id="PF02687">
    <property type="entry name" value="FtsX"/>
    <property type="match status" value="2"/>
</dbReference>
<dbReference type="EMBL" id="VLPK01000002">
    <property type="protein sequence ID" value="TSJ40692.1"/>
    <property type="molecule type" value="Genomic_DNA"/>
</dbReference>
<evidence type="ECO:0000256" key="5">
    <source>
        <dbReference type="ARBA" id="ARBA00023015"/>
    </source>
</evidence>
<gene>
    <name evidence="11" type="ORF">FO440_13180</name>
</gene>
<feature type="transmembrane region" description="Helical" evidence="9">
    <location>
        <begin position="1056"/>
        <end position="1084"/>
    </location>
</feature>
<comment type="caution">
    <text evidence="11">The sequence shown here is derived from an EMBL/GenBank/DDBJ whole genome shotgun (WGS) entry which is preliminary data.</text>
</comment>
<organism evidence="11 12">
    <name type="scientific">Mucilaginibacter corticis</name>
    <dbReference type="NCBI Taxonomy" id="2597670"/>
    <lineage>
        <taxon>Bacteria</taxon>
        <taxon>Pseudomonadati</taxon>
        <taxon>Bacteroidota</taxon>
        <taxon>Sphingobacteriia</taxon>
        <taxon>Sphingobacteriales</taxon>
        <taxon>Sphingobacteriaceae</taxon>
        <taxon>Mucilaginibacter</taxon>
    </lineage>
</organism>
<evidence type="ECO:0000256" key="7">
    <source>
        <dbReference type="ARBA" id="ARBA00023136"/>
    </source>
</evidence>
<dbReference type="GO" id="GO:0022857">
    <property type="term" value="F:transmembrane transporter activity"/>
    <property type="evidence" value="ECO:0007669"/>
    <property type="project" value="TreeGrafter"/>
</dbReference>
<evidence type="ECO:0000256" key="1">
    <source>
        <dbReference type="ARBA" id="ARBA00004651"/>
    </source>
</evidence>
<keyword evidence="4 9" id="KW-1133">Transmembrane helix</keyword>
<evidence type="ECO:0000259" key="10">
    <source>
        <dbReference type="PROSITE" id="PS01124"/>
    </source>
</evidence>
<dbReference type="InterPro" id="IPR050250">
    <property type="entry name" value="Macrolide_Exporter_MacB"/>
</dbReference>
<dbReference type="AlphaFoldDB" id="A0A556MLG6"/>
<evidence type="ECO:0000313" key="11">
    <source>
        <dbReference type="EMBL" id="TSJ40692.1"/>
    </source>
</evidence>
<dbReference type="InterPro" id="IPR009057">
    <property type="entry name" value="Homeodomain-like_sf"/>
</dbReference>
<feature type="transmembrane region" description="Helical" evidence="9">
    <location>
        <begin position="146"/>
        <end position="172"/>
    </location>
</feature>
<evidence type="ECO:0000256" key="8">
    <source>
        <dbReference type="ARBA" id="ARBA00023163"/>
    </source>
</evidence>
<keyword evidence="3 9" id="KW-0812">Transmembrane</keyword>
<reference evidence="11 12" key="1">
    <citation type="submission" date="2019-07" db="EMBL/GenBank/DDBJ databases">
        <authorList>
            <person name="Huq M.A."/>
        </authorList>
    </citation>
    <scope>NUCLEOTIDE SEQUENCE [LARGE SCALE GENOMIC DNA]</scope>
    <source>
        <strain evidence="11 12">MAH-19</strain>
    </source>
</reference>
<dbReference type="Pfam" id="PF12704">
    <property type="entry name" value="MacB_PCD"/>
    <property type="match status" value="2"/>
</dbReference>
<dbReference type="GO" id="GO:0043565">
    <property type="term" value="F:sequence-specific DNA binding"/>
    <property type="evidence" value="ECO:0007669"/>
    <property type="project" value="InterPro"/>
</dbReference>
<keyword evidence="8" id="KW-0804">Transcription</keyword>